<dbReference type="Proteomes" id="UP000594015">
    <property type="component" value="Chromosome"/>
</dbReference>
<name>A0AAE7NXY7_9BRAD</name>
<protein>
    <submittedName>
        <fullName evidence="1">Uncharacterized protein</fullName>
    </submittedName>
</protein>
<proteinExistence type="predicted"/>
<evidence type="ECO:0000313" key="1">
    <source>
        <dbReference type="EMBL" id="QOZ73292.1"/>
    </source>
</evidence>
<gene>
    <name evidence="1" type="ORF">WN72_11440</name>
</gene>
<reference evidence="1 2" key="1">
    <citation type="submission" date="2018-06" db="EMBL/GenBank/DDBJ databases">
        <title>Comparative genomics of Bradyrhizobium nodulating Arachidis hypogaea.</title>
        <authorList>
            <person name="Li Y."/>
        </authorList>
    </citation>
    <scope>NUCLEOTIDE SEQUENCE [LARGE SCALE GENOMIC DNA]</scope>
    <source>
        <strain evidence="1 2">CCBAU 051107</strain>
    </source>
</reference>
<sequence>MALGGKMISAAHCLEFARQYRALSQNPNTSPDRAFLTKNIARSLTGLAGQLDRLDALTREEQQRCPAPGAP</sequence>
<dbReference type="EMBL" id="CP030050">
    <property type="protein sequence ID" value="QOZ73292.1"/>
    <property type="molecule type" value="Genomic_DNA"/>
</dbReference>
<dbReference type="KEGG" id="barh:WN72_11440"/>
<evidence type="ECO:0000313" key="2">
    <source>
        <dbReference type="Proteomes" id="UP000594015"/>
    </source>
</evidence>
<dbReference type="AlphaFoldDB" id="A0AAE7NXY7"/>
<accession>A0AAE7NXY7</accession>
<organism evidence="1 2">
    <name type="scientific">Bradyrhizobium arachidis</name>
    <dbReference type="NCBI Taxonomy" id="858423"/>
    <lineage>
        <taxon>Bacteria</taxon>
        <taxon>Pseudomonadati</taxon>
        <taxon>Pseudomonadota</taxon>
        <taxon>Alphaproteobacteria</taxon>
        <taxon>Hyphomicrobiales</taxon>
        <taxon>Nitrobacteraceae</taxon>
        <taxon>Bradyrhizobium</taxon>
    </lineage>
</organism>